<dbReference type="AlphaFoldDB" id="A0A075A3E7"/>
<dbReference type="CTD" id="20324029"/>
<evidence type="ECO:0000313" key="2">
    <source>
        <dbReference type="Proteomes" id="UP000054324"/>
    </source>
</evidence>
<dbReference type="GeneID" id="20324029"/>
<gene>
    <name evidence="1" type="ORF">T265_09861</name>
</gene>
<reference evidence="1 2" key="1">
    <citation type="submission" date="2013-11" db="EMBL/GenBank/DDBJ databases">
        <title>Opisthorchis viverrini - life in the bile duct.</title>
        <authorList>
            <person name="Young N.D."/>
            <person name="Nagarajan N."/>
            <person name="Lin S.J."/>
            <person name="Korhonen P.K."/>
            <person name="Jex A.R."/>
            <person name="Hall R.S."/>
            <person name="Safavi-Hemami H."/>
            <person name="Kaewkong W."/>
            <person name="Bertrand D."/>
            <person name="Gao S."/>
            <person name="Seet Q."/>
            <person name="Wongkham S."/>
            <person name="Teh B.T."/>
            <person name="Wongkham C."/>
            <person name="Intapan P.M."/>
            <person name="Maleewong W."/>
            <person name="Yang X."/>
            <person name="Hu M."/>
            <person name="Wang Z."/>
            <person name="Hofmann A."/>
            <person name="Sternberg P.W."/>
            <person name="Tan P."/>
            <person name="Wang J."/>
            <person name="Gasser R.B."/>
        </authorList>
    </citation>
    <scope>NUCLEOTIDE SEQUENCE [LARGE SCALE GENOMIC DNA]</scope>
</reference>
<organism evidence="1 2">
    <name type="scientific">Opisthorchis viverrini</name>
    <name type="common">Southeast Asian liver fluke</name>
    <dbReference type="NCBI Taxonomy" id="6198"/>
    <lineage>
        <taxon>Eukaryota</taxon>
        <taxon>Metazoa</taxon>
        <taxon>Spiralia</taxon>
        <taxon>Lophotrochozoa</taxon>
        <taxon>Platyhelminthes</taxon>
        <taxon>Trematoda</taxon>
        <taxon>Digenea</taxon>
        <taxon>Opisthorchiida</taxon>
        <taxon>Opisthorchiata</taxon>
        <taxon>Opisthorchiidae</taxon>
        <taxon>Opisthorchis</taxon>
    </lineage>
</organism>
<dbReference type="OrthoDB" id="10070415at2759"/>
<evidence type="ECO:0000313" key="1">
    <source>
        <dbReference type="EMBL" id="KER21929.1"/>
    </source>
</evidence>
<dbReference type="EMBL" id="KL596931">
    <property type="protein sequence ID" value="KER21929.1"/>
    <property type="molecule type" value="Genomic_DNA"/>
</dbReference>
<proteinExistence type="predicted"/>
<dbReference type="KEGG" id="ovi:T265_09861"/>
<dbReference type="Proteomes" id="UP000054324">
    <property type="component" value="Unassembled WGS sequence"/>
</dbReference>
<protein>
    <recommendedName>
        <fullName evidence="3">Reverse transcriptase domain-containing protein</fullName>
    </recommendedName>
</protein>
<accession>A0A075A3E7</accession>
<dbReference type="RefSeq" id="XP_009174325.1">
    <property type="nucleotide sequence ID" value="XM_009176061.1"/>
</dbReference>
<name>A0A075A3E7_OPIVI</name>
<evidence type="ECO:0008006" key="3">
    <source>
        <dbReference type="Google" id="ProtNLM"/>
    </source>
</evidence>
<keyword evidence="2" id="KW-1185">Reference proteome</keyword>
<sequence length="173" mass="19556">MFHCRTTMTDLKALFFSNQTKWGSRGAHPGRVGHFSVYATLSWAWKTALCSANDGSAYVTHVPTNAASGAGHILQWKYPFDGAILESVQRHSQSECGKHRGISLTPVVTRLLASIMLRHFKVTREILTREQQAGFRPGLDDFGQFARKYLRLLLLYEDEIDIVFIFPIDEVLV</sequence>